<dbReference type="AlphaFoldDB" id="A0A6A4QWW8"/>
<reference evidence="4" key="1">
    <citation type="journal article" date="2020" name="Nat. Commun.">
        <title>Genome sequence of the cluster root forming white lupin.</title>
        <authorList>
            <person name="Hufnagel B."/>
            <person name="Marques A."/>
            <person name="Soriano A."/>
            <person name="Marques L."/>
            <person name="Divol F."/>
            <person name="Doumas P."/>
            <person name="Sallet E."/>
            <person name="Mancinotti D."/>
            <person name="Carrere S."/>
            <person name="Marande W."/>
            <person name="Arribat S."/>
            <person name="Keller J."/>
            <person name="Huneau C."/>
            <person name="Blein T."/>
            <person name="Aime D."/>
            <person name="Laguerre M."/>
            <person name="Taylor J."/>
            <person name="Schubert V."/>
            <person name="Nelson M."/>
            <person name="Geu-Flores F."/>
            <person name="Crespi M."/>
            <person name="Gallardo-Guerrero K."/>
            <person name="Delaux P.-M."/>
            <person name="Salse J."/>
            <person name="Berges H."/>
            <person name="Guyot R."/>
            <person name="Gouzy J."/>
            <person name="Peret B."/>
        </authorList>
    </citation>
    <scope>NUCLEOTIDE SEQUENCE [LARGE SCALE GENOMIC DNA]</scope>
    <source>
        <strain evidence="4">cv. Amiga</strain>
    </source>
</reference>
<dbReference type="InterPro" id="IPR046845">
    <property type="entry name" value="ASY3-like_CC"/>
</dbReference>
<protein>
    <recommendedName>
        <fullName evidence="2">Meiosis-specific protein ASY3-like coiled-coil domain-containing protein</fullName>
    </recommendedName>
</protein>
<dbReference type="GO" id="GO:0051321">
    <property type="term" value="P:meiotic cell cycle"/>
    <property type="evidence" value="ECO:0007669"/>
    <property type="project" value="InterPro"/>
</dbReference>
<sequence length="210" mass="23846">MRKHEGIKLNDKSPASVSSKGRTSLFDSIDEASEQNQDGLVRAVELFASELVKLKTKLKSMTSQKSSEILNSVAEEIHLQLQNVHSQIQTDIGKLTGLSKSKRKRLETRFEDQQKHLRLIYDKFKEEVNLHLQDCRSTVEGLDADQIEIKGALEKQRVAHKKLLSHVEEVVEMQLNDAQRKISATHEMARGKLLQLKHVIVMCLEDGIIS</sequence>
<dbReference type="InterPro" id="IPR037731">
    <property type="entry name" value="ASY3-like"/>
</dbReference>
<feature type="region of interest" description="Disordered" evidence="1">
    <location>
        <begin position="1"/>
        <end position="22"/>
    </location>
</feature>
<dbReference type="Proteomes" id="UP000447434">
    <property type="component" value="Chromosome 2"/>
</dbReference>
<feature type="compositionally biased region" description="Basic and acidic residues" evidence="1">
    <location>
        <begin position="1"/>
        <end position="11"/>
    </location>
</feature>
<evidence type="ECO:0000313" key="3">
    <source>
        <dbReference type="EMBL" id="KAE9618868.1"/>
    </source>
</evidence>
<evidence type="ECO:0000256" key="1">
    <source>
        <dbReference type="SAM" id="MobiDB-lite"/>
    </source>
</evidence>
<gene>
    <name evidence="3" type="ORF">Lalb_Chr02g0147201</name>
</gene>
<dbReference type="OrthoDB" id="751607at2759"/>
<comment type="caution">
    <text evidence="3">The sequence shown here is derived from an EMBL/GenBank/DDBJ whole genome shotgun (WGS) entry which is preliminary data.</text>
</comment>
<accession>A0A6A4QWW8</accession>
<organism evidence="3 4">
    <name type="scientific">Lupinus albus</name>
    <name type="common">White lupine</name>
    <name type="synonym">Lupinus termis</name>
    <dbReference type="NCBI Taxonomy" id="3870"/>
    <lineage>
        <taxon>Eukaryota</taxon>
        <taxon>Viridiplantae</taxon>
        <taxon>Streptophyta</taxon>
        <taxon>Embryophyta</taxon>
        <taxon>Tracheophyta</taxon>
        <taxon>Spermatophyta</taxon>
        <taxon>Magnoliopsida</taxon>
        <taxon>eudicotyledons</taxon>
        <taxon>Gunneridae</taxon>
        <taxon>Pentapetalae</taxon>
        <taxon>rosids</taxon>
        <taxon>fabids</taxon>
        <taxon>Fabales</taxon>
        <taxon>Fabaceae</taxon>
        <taxon>Papilionoideae</taxon>
        <taxon>50 kb inversion clade</taxon>
        <taxon>genistoids sensu lato</taxon>
        <taxon>core genistoids</taxon>
        <taxon>Genisteae</taxon>
        <taxon>Lupinus</taxon>
    </lineage>
</organism>
<dbReference type="EMBL" id="WOCE01000002">
    <property type="protein sequence ID" value="KAE9618868.1"/>
    <property type="molecule type" value="Genomic_DNA"/>
</dbReference>
<feature type="domain" description="Meiosis-specific protein ASY3-like coiled-coil" evidence="2">
    <location>
        <begin position="12"/>
        <end position="206"/>
    </location>
</feature>
<feature type="compositionally biased region" description="Polar residues" evidence="1">
    <location>
        <begin position="13"/>
        <end position="22"/>
    </location>
</feature>
<dbReference type="PANTHER" id="PTHR36027">
    <property type="entry name" value="MEIOSIS-SPECIFIC PROTEIN ASY3"/>
    <property type="match status" value="1"/>
</dbReference>
<evidence type="ECO:0000259" key="2">
    <source>
        <dbReference type="Pfam" id="PF20435"/>
    </source>
</evidence>
<dbReference type="Pfam" id="PF20435">
    <property type="entry name" value="ASY3-like"/>
    <property type="match status" value="1"/>
</dbReference>
<keyword evidence="4" id="KW-1185">Reference proteome</keyword>
<dbReference type="PANTHER" id="PTHR36027:SF1">
    <property type="entry name" value="MEIOSIS-SPECIFIC PROTEIN ASY3"/>
    <property type="match status" value="1"/>
</dbReference>
<proteinExistence type="predicted"/>
<name>A0A6A4QWW8_LUPAL</name>
<evidence type="ECO:0000313" key="4">
    <source>
        <dbReference type="Proteomes" id="UP000447434"/>
    </source>
</evidence>